<comment type="caution">
    <text evidence="1">The sequence shown here is derived from an EMBL/GenBank/DDBJ whole genome shotgun (WGS) entry which is preliminary data.</text>
</comment>
<sequence length="218" mass="24097">MPSSTSTFVHIDLRPPSQSLSLKFDIPNSVSLTLTEEDEEPSTVNDDGGWVKMPAIFYDDSHASDKMDVFSIEITWTATKSSNSPVVPSTGLERDINGGSVCVGLRWSSISRYGVLHLSEVTMLFEIHGDEVSSYGLYVSWQQQNLDVANKILAQMRNTSGANDCRLLCINSSQDRPLDHEPNPWEFYMSNASPGQHLGCLLNKEDVDELKKKGLLGA</sequence>
<accession>A0ACB9BM00</accession>
<evidence type="ECO:0000313" key="2">
    <source>
        <dbReference type="Proteomes" id="UP001055811"/>
    </source>
</evidence>
<gene>
    <name evidence="1" type="ORF">L2E82_34362</name>
</gene>
<proteinExistence type="predicted"/>
<reference evidence="1 2" key="2">
    <citation type="journal article" date="2022" name="Mol. Ecol. Resour.">
        <title>The genomes of chicory, endive, great burdock and yacon provide insights into Asteraceae paleo-polyploidization history and plant inulin production.</title>
        <authorList>
            <person name="Fan W."/>
            <person name="Wang S."/>
            <person name="Wang H."/>
            <person name="Wang A."/>
            <person name="Jiang F."/>
            <person name="Liu H."/>
            <person name="Zhao H."/>
            <person name="Xu D."/>
            <person name="Zhang Y."/>
        </authorList>
    </citation>
    <scope>NUCLEOTIDE SEQUENCE [LARGE SCALE GENOMIC DNA]</scope>
    <source>
        <strain evidence="2">cv. Punajuju</strain>
        <tissue evidence="1">Leaves</tissue>
    </source>
</reference>
<keyword evidence="2" id="KW-1185">Reference proteome</keyword>
<name>A0ACB9BM00_CICIN</name>
<dbReference type="EMBL" id="CM042014">
    <property type="protein sequence ID" value="KAI3723050.1"/>
    <property type="molecule type" value="Genomic_DNA"/>
</dbReference>
<evidence type="ECO:0000313" key="1">
    <source>
        <dbReference type="EMBL" id="KAI3723050.1"/>
    </source>
</evidence>
<organism evidence="1 2">
    <name type="scientific">Cichorium intybus</name>
    <name type="common">Chicory</name>
    <dbReference type="NCBI Taxonomy" id="13427"/>
    <lineage>
        <taxon>Eukaryota</taxon>
        <taxon>Viridiplantae</taxon>
        <taxon>Streptophyta</taxon>
        <taxon>Embryophyta</taxon>
        <taxon>Tracheophyta</taxon>
        <taxon>Spermatophyta</taxon>
        <taxon>Magnoliopsida</taxon>
        <taxon>eudicotyledons</taxon>
        <taxon>Gunneridae</taxon>
        <taxon>Pentapetalae</taxon>
        <taxon>asterids</taxon>
        <taxon>campanulids</taxon>
        <taxon>Asterales</taxon>
        <taxon>Asteraceae</taxon>
        <taxon>Cichorioideae</taxon>
        <taxon>Cichorieae</taxon>
        <taxon>Cichoriinae</taxon>
        <taxon>Cichorium</taxon>
    </lineage>
</organism>
<reference evidence="2" key="1">
    <citation type="journal article" date="2022" name="Mol. Ecol. Resour.">
        <title>The genomes of chicory, endive, great burdock and yacon provide insights into Asteraceae palaeo-polyploidization history and plant inulin production.</title>
        <authorList>
            <person name="Fan W."/>
            <person name="Wang S."/>
            <person name="Wang H."/>
            <person name="Wang A."/>
            <person name="Jiang F."/>
            <person name="Liu H."/>
            <person name="Zhao H."/>
            <person name="Xu D."/>
            <person name="Zhang Y."/>
        </authorList>
    </citation>
    <scope>NUCLEOTIDE SEQUENCE [LARGE SCALE GENOMIC DNA]</scope>
    <source>
        <strain evidence="2">cv. Punajuju</strain>
    </source>
</reference>
<protein>
    <submittedName>
        <fullName evidence="1">Uncharacterized protein</fullName>
    </submittedName>
</protein>
<dbReference type="Proteomes" id="UP001055811">
    <property type="component" value="Linkage Group LG06"/>
</dbReference>